<evidence type="ECO:0000313" key="6">
    <source>
        <dbReference type="EMBL" id="CAB3382792.1"/>
    </source>
</evidence>
<evidence type="ECO:0000256" key="1">
    <source>
        <dbReference type="ARBA" id="ARBA00022729"/>
    </source>
</evidence>
<keyword evidence="1 4" id="KW-0732">Signal</keyword>
<evidence type="ECO:0000256" key="2">
    <source>
        <dbReference type="ARBA" id="ARBA00023157"/>
    </source>
</evidence>
<accession>A0A8S1DS84</accession>
<evidence type="ECO:0000256" key="4">
    <source>
        <dbReference type="SAM" id="SignalP"/>
    </source>
</evidence>
<dbReference type="GO" id="GO:0008046">
    <property type="term" value="F:axon guidance receptor activity"/>
    <property type="evidence" value="ECO:0007669"/>
    <property type="project" value="TreeGrafter"/>
</dbReference>
<feature type="domain" description="Ig-like" evidence="5">
    <location>
        <begin position="209"/>
        <end position="295"/>
    </location>
</feature>
<dbReference type="GO" id="GO:0030424">
    <property type="term" value="C:axon"/>
    <property type="evidence" value="ECO:0007669"/>
    <property type="project" value="TreeGrafter"/>
</dbReference>
<feature type="chain" id="PRO_5035877153" description="Ig-like domain-containing protein" evidence="4">
    <location>
        <begin position="24"/>
        <end position="302"/>
    </location>
</feature>
<dbReference type="Pfam" id="PF13927">
    <property type="entry name" value="Ig_3"/>
    <property type="match status" value="1"/>
</dbReference>
<dbReference type="InterPro" id="IPR013783">
    <property type="entry name" value="Ig-like_fold"/>
</dbReference>
<dbReference type="GO" id="GO:0005886">
    <property type="term" value="C:plasma membrane"/>
    <property type="evidence" value="ECO:0007669"/>
    <property type="project" value="TreeGrafter"/>
</dbReference>
<protein>
    <recommendedName>
        <fullName evidence="5">Ig-like domain-containing protein</fullName>
    </recommendedName>
</protein>
<keyword evidence="2" id="KW-1015">Disulfide bond</keyword>
<keyword evidence="3" id="KW-0393">Immunoglobulin domain</keyword>
<dbReference type="GO" id="GO:0050808">
    <property type="term" value="P:synapse organization"/>
    <property type="evidence" value="ECO:0007669"/>
    <property type="project" value="TreeGrafter"/>
</dbReference>
<dbReference type="CDD" id="cd00096">
    <property type="entry name" value="Ig"/>
    <property type="match status" value="1"/>
</dbReference>
<dbReference type="GO" id="GO:0043025">
    <property type="term" value="C:neuronal cell body"/>
    <property type="evidence" value="ECO:0007669"/>
    <property type="project" value="TreeGrafter"/>
</dbReference>
<reference evidence="6 7" key="1">
    <citation type="submission" date="2020-04" db="EMBL/GenBank/DDBJ databases">
        <authorList>
            <person name="Alioto T."/>
            <person name="Alioto T."/>
            <person name="Gomez Garrido J."/>
        </authorList>
    </citation>
    <scope>NUCLEOTIDE SEQUENCE [LARGE SCALE GENOMIC DNA]</scope>
</reference>
<evidence type="ECO:0000259" key="5">
    <source>
        <dbReference type="PROSITE" id="PS50835"/>
    </source>
</evidence>
<dbReference type="InterPro" id="IPR050958">
    <property type="entry name" value="Cell_Adh-Cytoskel_Orgn"/>
</dbReference>
<dbReference type="SUPFAM" id="SSF48726">
    <property type="entry name" value="Immunoglobulin"/>
    <property type="match status" value="2"/>
</dbReference>
<dbReference type="SMART" id="SM00408">
    <property type="entry name" value="IGc2"/>
    <property type="match status" value="2"/>
</dbReference>
<name>A0A8S1DS84_9INSE</name>
<dbReference type="SMART" id="SM00409">
    <property type="entry name" value="IG"/>
    <property type="match status" value="2"/>
</dbReference>
<organism evidence="6 7">
    <name type="scientific">Cloeon dipterum</name>
    <dbReference type="NCBI Taxonomy" id="197152"/>
    <lineage>
        <taxon>Eukaryota</taxon>
        <taxon>Metazoa</taxon>
        <taxon>Ecdysozoa</taxon>
        <taxon>Arthropoda</taxon>
        <taxon>Hexapoda</taxon>
        <taxon>Insecta</taxon>
        <taxon>Pterygota</taxon>
        <taxon>Palaeoptera</taxon>
        <taxon>Ephemeroptera</taxon>
        <taxon>Pisciforma</taxon>
        <taxon>Baetidae</taxon>
        <taxon>Cloeon</taxon>
    </lineage>
</organism>
<dbReference type="PANTHER" id="PTHR45080:SF8">
    <property type="entry name" value="IG-LIKE DOMAIN-CONTAINING PROTEIN"/>
    <property type="match status" value="1"/>
</dbReference>
<dbReference type="InterPro" id="IPR003598">
    <property type="entry name" value="Ig_sub2"/>
</dbReference>
<dbReference type="PANTHER" id="PTHR45080">
    <property type="entry name" value="CONTACTIN 5"/>
    <property type="match status" value="1"/>
</dbReference>
<keyword evidence="7" id="KW-1185">Reference proteome</keyword>
<dbReference type="GO" id="GO:0007156">
    <property type="term" value="P:homophilic cell adhesion via plasma membrane adhesion molecules"/>
    <property type="evidence" value="ECO:0007669"/>
    <property type="project" value="TreeGrafter"/>
</dbReference>
<dbReference type="PROSITE" id="PS50835">
    <property type="entry name" value="IG_LIKE"/>
    <property type="match status" value="2"/>
</dbReference>
<comment type="caution">
    <text evidence="6">The sequence shown here is derived from an EMBL/GenBank/DDBJ whole genome shotgun (WGS) entry which is preliminary data.</text>
</comment>
<dbReference type="InterPro" id="IPR003599">
    <property type="entry name" value="Ig_sub"/>
</dbReference>
<dbReference type="InterPro" id="IPR007110">
    <property type="entry name" value="Ig-like_dom"/>
</dbReference>
<feature type="signal peptide" evidence="4">
    <location>
        <begin position="1"/>
        <end position="23"/>
    </location>
</feature>
<feature type="domain" description="Ig-like" evidence="5">
    <location>
        <begin position="88"/>
        <end position="187"/>
    </location>
</feature>
<dbReference type="AlphaFoldDB" id="A0A8S1DS84"/>
<dbReference type="Proteomes" id="UP000494165">
    <property type="component" value="Unassembled WGS sequence"/>
</dbReference>
<dbReference type="EMBL" id="CADEPI010000284">
    <property type="protein sequence ID" value="CAB3382792.1"/>
    <property type="molecule type" value="Genomic_DNA"/>
</dbReference>
<dbReference type="InterPro" id="IPR013098">
    <property type="entry name" value="Ig_I-set"/>
</dbReference>
<dbReference type="Pfam" id="PF07679">
    <property type="entry name" value="I-set"/>
    <property type="match status" value="1"/>
</dbReference>
<gene>
    <name evidence="6" type="ORF">CLODIP_2_CD09741</name>
</gene>
<proteinExistence type="predicted"/>
<dbReference type="Gene3D" id="2.60.40.10">
    <property type="entry name" value="Immunoglobulins"/>
    <property type="match status" value="2"/>
</dbReference>
<sequence length="302" mass="33237">MTSHVPRIISVVLLLVVISHAGCSPTRSANVTRFKKMGAPSQVPNEISSEYGSYAIGSRLNSQFVVADFSRDHVRATIAQNRLSPTAGGSMEFTCDVRGSPTPSILWLKNGIPIDFSEDDDDDMSQNYIVPLDHKSNLRINDHSSIVNVKARLVIPCITMKDSGSIYACLATAGTKKNIDYTQLRVSEGRDHLFACPTPQPESLVAEPPEIVTFVPLVMQGMGRDVKLYCQTRGSPEPMISWYGPNGNAVMEGPRFRILADGSLVISRLTWSDMGEYKCKAENLFGEVSKESFVYPLTDDKK</sequence>
<dbReference type="OrthoDB" id="6138780at2759"/>
<evidence type="ECO:0000256" key="3">
    <source>
        <dbReference type="ARBA" id="ARBA00023319"/>
    </source>
</evidence>
<evidence type="ECO:0000313" key="7">
    <source>
        <dbReference type="Proteomes" id="UP000494165"/>
    </source>
</evidence>
<dbReference type="InterPro" id="IPR036179">
    <property type="entry name" value="Ig-like_dom_sf"/>
</dbReference>